<evidence type="ECO:0008006" key="4">
    <source>
        <dbReference type="Google" id="ProtNLM"/>
    </source>
</evidence>
<dbReference type="EMBL" id="MORL01000001">
    <property type="protein sequence ID" value="OIN60626.1"/>
    <property type="molecule type" value="Genomic_DNA"/>
</dbReference>
<dbReference type="GO" id="GO:0016787">
    <property type="term" value="F:hydrolase activity"/>
    <property type="evidence" value="ECO:0007669"/>
    <property type="project" value="UniProtKB-KW"/>
</dbReference>
<dbReference type="Proteomes" id="UP000181790">
    <property type="component" value="Unassembled WGS sequence"/>
</dbReference>
<evidence type="ECO:0000313" key="3">
    <source>
        <dbReference type="Proteomes" id="UP000181790"/>
    </source>
</evidence>
<dbReference type="AlphaFoldDB" id="A0A1S2VR29"/>
<gene>
    <name evidence="2" type="ORF">BLX24_00440</name>
</gene>
<comment type="caution">
    <text evidence="2">The sequence shown here is derived from an EMBL/GenBank/DDBJ whole genome shotgun (WGS) entry which is preliminary data.</text>
</comment>
<dbReference type="OrthoDB" id="7167803at2"/>
<evidence type="ECO:0000256" key="1">
    <source>
        <dbReference type="ARBA" id="ARBA00022801"/>
    </source>
</evidence>
<keyword evidence="3" id="KW-1185">Reference proteome</keyword>
<keyword evidence="1" id="KW-0378">Hydrolase</keyword>
<dbReference type="Gene3D" id="3.30.379.10">
    <property type="entry name" value="Chitobiase/beta-hexosaminidase domain 2-like"/>
    <property type="match status" value="1"/>
</dbReference>
<sequence>MQTVHSLSKLILIGFLLLPIIAKSQILDLSQAQLTCLVEDKAVLRRTLVVLQEEIDKRSGIRLPVTSRYTPNRQPAIVLATDAVLPQLPEPVRAAIRKLPATRAEGFRLISLPDQRLVLIAGHDARGLLYGVGRLLRKLEMRPGRIQLTEPLALAGSPRYPIRGHQLGYRPKTNAYDAFSVARFDQYIRDMALFGANSVEIVPPRTDDDAHSVHMQLPAIRMIGEQSRICQEYGLDVWMWYPNMGLNYTHPDSVRRELAERDKVFAAVPKLDALFVPGGDPGDLEPDVLFRWLGQVAAVLRKHHPKAKIWVSPQVFKPRQQWFDAFYAHINKGYPWLGGVVFGPWVKTPVEEVRKRVKPGIPIRHYPDITHSLSSQYPVPDWDLAYAMTLGRECINPRPTDQKLIHNAFDQFGAGSISYSEGTNDDVNKFIWSDQDWNPDTPVIETLRDYARLFIGPDYTEGVAQGLMALERNWQGPLAVNPHVERTLLQWQALETGAPVSVRQNFRFQMPLLRACYDAYVRRRLIRETEAEAQAYRLLEAATGGQAAEAVRAARQWLLTPQKEFTSPDLRTRCLALADSLFSSIGAQLTMKKHHASDGRGNFLDNIDIPLNDAPWLLDQLSRIDKLNIEPERLAAIQAVIHRTDPGPGGFYDHFGSVEGRKRVVSAKRWADDPGGLITPGLGFGVGLHGDEWVHEIRATGFEGQATPMAWMSQVNTLYDQPLRIDYSDLDPAATYRLRVAYTGAFRSKMKLMADNQLIHDFIQTGDQPVYEFRLPKAIHTDGKIRFTWTCGEGERGAQVTELWLIREQ</sequence>
<dbReference type="InterPro" id="IPR029018">
    <property type="entry name" value="Hex-like_dom2"/>
</dbReference>
<evidence type="ECO:0000313" key="2">
    <source>
        <dbReference type="EMBL" id="OIN60626.1"/>
    </source>
</evidence>
<organism evidence="2 3">
    <name type="scientific">Arsenicibacter rosenii</name>
    <dbReference type="NCBI Taxonomy" id="1750698"/>
    <lineage>
        <taxon>Bacteria</taxon>
        <taxon>Pseudomonadati</taxon>
        <taxon>Bacteroidota</taxon>
        <taxon>Cytophagia</taxon>
        <taxon>Cytophagales</taxon>
        <taxon>Spirosomataceae</taxon>
        <taxon>Arsenicibacter</taxon>
    </lineage>
</organism>
<protein>
    <recommendedName>
        <fullName evidence="4">Alpha glucuronidase N-terminal domain-containing protein</fullName>
    </recommendedName>
</protein>
<accession>A0A1S2VR29</accession>
<proteinExistence type="predicted"/>
<name>A0A1S2VR29_9BACT</name>
<reference evidence="2 3" key="1">
    <citation type="submission" date="2016-10" db="EMBL/GenBank/DDBJ databases">
        <title>Arsenicibacter rosenii gen. nov., sp. nov., an efficient arsenic-methylating bacterium isolated from an arsenic-contaminated paddy soil.</title>
        <authorList>
            <person name="Huang K."/>
        </authorList>
    </citation>
    <scope>NUCLEOTIDE SEQUENCE [LARGE SCALE GENOMIC DNA]</scope>
    <source>
        <strain evidence="2 3">SM-1</strain>
    </source>
</reference>
<dbReference type="SUPFAM" id="SSF55545">
    <property type="entry name" value="beta-N-acetylhexosaminidase-like domain"/>
    <property type="match status" value="1"/>
</dbReference>
<dbReference type="GO" id="GO:0005975">
    <property type="term" value="P:carbohydrate metabolic process"/>
    <property type="evidence" value="ECO:0007669"/>
    <property type="project" value="UniProtKB-ARBA"/>
</dbReference>
<dbReference type="RefSeq" id="WP_071501128.1">
    <property type="nucleotide sequence ID" value="NZ_MORL01000001.1"/>
</dbReference>